<feature type="transmembrane region" description="Helical" evidence="11">
    <location>
        <begin position="551"/>
        <end position="575"/>
    </location>
</feature>
<dbReference type="SMART" id="SM00248">
    <property type="entry name" value="ANK"/>
    <property type="match status" value="3"/>
</dbReference>
<keyword evidence="7" id="KW-0106">Calcium</keyword>
<dbReference type="Pfam" id="PF00023">
    <property type="entry name" value="Ank"/>
    <property type="match status" value="1"/>
</dbReference>
<evidence type="ECO:0000313" key="12">
    <source>
        <dbReference type="EMBL" id="CAF0842312.1"/>
    </source>
</evidence>
<evidence type="ECO:0000256" key="1">
    <source>
        <dbReference type="ARBA" id="ARBA00004651"/>
    </source>
</evidence>
<feature type="repeat" description="ANK" evidence="10">
    <location>
        <begin position="151"/>
        <end position="183"/>
    </location>
</feature>
<accession>A0A813VFP4</accession>
<evidence type="ECO:0000256" key="7">
    <source>
        <dbReference type="ARBA" id="ARBA00022837"/>
    </source>
</evidence>
<dbReference type="SUPFAM" id="SSF48403">
    <property type="entry name" value="Ankyrin repeat"/>
    <property type="match status" value="1"/>
</dbReference>
<evidence type="ECO:0008006" key="14">
    <source>
        <dbReference type="Google" id="ProtNLM"/>
    </source>
</evidence>
<evidence type="ECO:0000256" key="10">
    <source>
        <dbReference type="PROSITE-ProRule" id="PRU00023"/>
    </source>
</evidence>
<feature type="transmembrane region" description="Helical" evidence="11">
    <location>
        <begin position="336"/>
        <end position="356"/>
    </location>
</feature>
<evidence type="ECO:0000256" key="3">
    <source>
        <dbReference type="ARBA" id="ARBA00022475"/>
    </source>
</evidence>
<dbReference type="GO" id="GO:0005886">
    <property type="term" value="C:plasma membrane"/>
    <property type="evidence" value="ECO:0007669"/>
    <property type="project" value="UniProtKB-SubCell"/>
</dbReference>
<comment type="caution">
    <text evidence="12">The sequence shown here is derived from an EMBL/GenBank/DDBJ whole genome shotgun (WGS) entry which is preliminary data.</text>
</comment>
<feature type="transmembrane region" description="Helical" evidence="11">
    <location>
        <begin position="455"/>
        <end position="473"/>
    </location>
</feature>
<dbReference type="InterPro" id="IPR036770">
    <property type="entry name" value="Ankyrin_rpt-contain_sf"/>
</dbReference>
<evidence type="ECO:0000256" key="9">
    <source>
        <dbReference type="ARBA" id="ARBA00023303"/>
    </source>
</evidence>
<reference evidence="12" key="1">
    <citation type="submission" date="2021-02" db="EMBL/GenBank/DDBJ databases">
        <authorList>
            <person name="Nowell W R."/>
        </authorList>
    </citation>
    <scope>NUCLEOTIDE SEQUENCE</scope>
</reference>
<dbReference type="Proteomes" id="UP000663828">
    <property type="component" value="Unassembled WGS sequence"/>
</dbReference>
<dbReference type="PROSITE" id="PS50088">
    <property type="entry name" value="ANK_REPEAT"/>
    <property type="match status" value="1"/>
</dbReference>
<dbReference type="Gene3D" id="1.25.40.20">
    <property type="entry name" value="Ankyrin repeat-containing domain"/>
    <property type="match status" value="1"/>
</dbReference>
<dbReference type="EMBL" id="CAJNOR010000213">
    <property type="protein sequence ID" value="CAF0842312.1"/>
    <property type="molecule type" value="Genomic_DNA"/>
</dbReference>
<keyword evidence="11" id="KW-0812">Transmembrane</keyword>
<evidence type="ECO:0000256" key="4">
    <source>
        <dbReference type="ARBA" id="ARBA00022568"/>
    </source>
</evidence>
<evidence type="ECO:0000313" key="13">
    <source>
        <dbReference type="Proteomes" id="UP000663828"/>
    </source>
</evidence>
<name>A0A813VFP4_ADIRI</name>
<evidence type="ECO:0000256" key="6">
    <source>
        <dbReference type="ARBA" id="ARBA00022737"/>
    </source>
</evidence>
<feature type="transmembrane region" description="Helical" evidence="11">
    <location>
        <begin position="383"/>
        <end position="405"/>
    </location>
</feature>
<organism evidence="12 13">
    <name type="scientific">Adineta ricciae</name>
    <name type="common">Rotifer</name>
    <dbReference type="NCBI Taxonomy" id="249248"/>
    <lineage>
        <taxon>Eukaryota</taxon>
        <taxon>Metazoa</taxon>
        <taxon>Spiralia</taxon>
        <taxon>Gnathifera</taxon>
        <taxon>Rotifera</taxon>
        <taxon>Eurotatoria</taxon>
        <taxon>Bdelloidea</taxon>
        <taxon>Adinetida</taxon>
        <taxon>Adinetidae</taxon>
        <taxon>Adineta</taxon>
    </lineage>
</organism>
<keyword evidence="2" id="KW-0813">Transport</keyword>
<dbReference type="InterPro" id="IPR002110">
    <property type="entry name" value="Ankyrin_rpt"/>
</dbReference>
<dbReference type="GO" id="GO:0005262">
    <property type="term" value="F:calcium channel activity"/>
    <property type="evidence" value="ECO:0007669"/>
    <property type="project" value="UniProtKB-KW"/>
</dbReference>
<evidence type="ECO:0000256" key="11">
    <source>
        <dbReference type="SAM" id="Phobius"/>
    </source>
</evidence>
<dbReference type="PANTHER" id="PTHR10582">
    <property type="entry name" value="TRANSIENT RECEPTOR POTENTIAL ION CHANNEL PROTEIN"/>
    <property type="match status" value="1"/>
</dbReference>
<keyword evidence="13" id="KW-1185">Reference proteome</keyword>
<keyword evidence="11" id="KW-1133">Transmembrane helix</keyword>
<keyword evidence="5" id="KW-0107">Calcium channel</keyword>
<dbReference type="PANTHER" id="PTHR10582:SF2">
    <property type="entry name" value="INACTIVE"/>
    <property type="match status" value="1"/>
</dbReference>
<keyword evidence="11" id="KW-0472">Membrane</keyword>
<keyword evidence="10" id="KW-0040">ANK repeat</keyword>
<evidence type="ECO:0000256" key="8">
    <source>
        <dbReference type="ARBA" id="ARBA00023065"/>
    </source>
</evidence>
<sequence>MTSAGNKSDTGSNNFEVEDQTELMYTEDTIWTAVFSADKNAIEASIQKDPDVIYTRGAVGECPIHMLFLCGSDAHLEIARDLILRFPEITTQTYHKPIYYGENVLHIAIVKRNAEMVEWLLGTEELKPYRQELLTARATGDFFKIGQPSYYAESPLGFACGTNQWDIAEILLKYGADMNVVDSNRNNILHMLVICNLPEIYAKFKSRWLEKKLSIGIYDAFKNKGKKSKAVKQQTNLWNRLNNDNLTPLTLAADLSRTHMLSWLLNERKIVQWSYGDVSCVLHPLDQLDVDFQDDTAHQPLSVLDVIIKNNDTELVHPIITSLIDKKWKHFVHRVLVRRFAITFTYLMIFLVTTILEQTRPEKSEDDDGNDEKVEILDEHSDLIRISLCAVGRLIVISGALLKAGREIREMTTLGLRNYLNSTGSIFLENCLASSFCVCILIVQVLRLFDMQNDAVILAFASLLGWGYMFFFIMPFRFTGPFVIMIYKMLFNDVLRFCMIYTIFLAGFSQSFFILFNENGFRGYMVTIKQCFLGLLGDFDLDYYIEGTHPFISVSFLIFYVVVVTILLLNLLIAMMGDTYADVKKSAKKLWHLERARIAVDVEHGMSTAERKIKAHKYWVDVQGERYLQVEQVNNILFEAKDDAVEDD</sequence>
<dbReference type="InterPro" id="IPR024862">
    <property type="entry name" value="TRPV"/>
</dbReference>
<evidence type="ECO:0000256" key="2">
    <source>
        <dbReference type="ARBA" id="ARBA00022448"/>
    </source>
</evidence>
<dbReference type="PROSITE" id="PS50297">
    <property type="entry name" value="ANK_REP_REGION"/>
    <property type="match status" value="1"/>
</dbReference>
<comment type="subcellular location">
    <subcellularLocation>
        <location evidence="1">Cell membrane</location>
        <topology evidence="1">Multi-pass membrane protein</topology>
    </subcellularLocation>
</comment>
<keyword evidence="8" id="KW-0406">Ion transport</keyword>
<protein>
    <recommendedName>
        <fullName evidence="14">Ion transport domain-containing protein</fullName>
    </recommendedName>
</protein>
<gene>
    <name evidence="12" type="ORF">XAT740_LOCUS5037</name>
</gene>
<dbReference type="AlphaFoldDB" id="A0A813VFP4"/>
<feature type="transmembrane region" description="Helical" evidence="11">
    <location>
        <begin position="426"/>
        <end position="449"/>
    </location>
</feature>
<keyword evidence="9" id="KW-0407">Ion channel</keyword>
<keyword evidence="6" id="KW-0677">Repeat</keyword>
<keyword evidence="3" id="KW-1003">Cell membrane</keyword>
<keyword evidence="4" id="KW-0109">Calcium transport</keyword>
<proteinExistence type="predicted"/>
<dbReference type="GO" id="GO:0098703">
    <property type="term" value="P:calcium ion import across plasma membrane"/>
    <property type="evidence" value="ECO:0007669"/>
    <property type="project" value="TreeGrafter"/>
</dbReference>
<feature type="transmembrane region" description="Helical" evidence="11">
    <location>
        <begin position="494"/>
        <end position="516"/>
    </location>
</feature>
<evidence type="ECO:0000256" key="5">
    <source>
        <dbReference type="ARBA" id="ARBA00022673"/>
    </source>
</evidence>